<dbReference type="SUPFAM" id="SSF50630">
    <property type="entry name" value="Acid proteases"/>
    <property type="match status" value="1"/>
</dbReference>
<gene>
    <name evidence="3" type="ORF">A2U01_0012513</name>
</gene>
<reference evidence="3 4" key="1">
    <citation type="journal article" date="2018" name="Front. Plant Sci.">
        <title>Red Clover (Trifolium pratense) and Zigzag Clover (T. medium) - A Picture of Genomic Similarities and Differences.</title>
        <authorList>
            <person name="Dluhosova J."/>
            <person name="Istvanek J."/>
            <person name="Nedelnik J."/>
            <person name="Repkova J."/>
        </authorList>
    </citation>
    <scope>NUCLEOTIDE SEQUENCE [LARGE SCALE GENOMIC DNA]</scope>
    <source>
        <strain evidence="4">cv. 10/8</strain>
        <tissue evidence="3">Leaf</tissue>
    </source>
</reference>
<evidence type="ECO:0000259" key="2">
    <source>
        <dbReference type="Pfam" id="PF03732"/>
    </source>
</evidence>
<evidence type="ECO:0000256" key="1">
    <source>
        <dbReference type="SAM" id="MobiDB-lite"/>
    </source>
</evidence>
<feature type="compositionally biased region" description="Polar residues" evidence="1">
    <location>
        <begin position="141"/>
        <end position="151"/>
    </location>
</feature>
<accession>A0A392MVM7</accession>
<dbReference type="AlphaFoldDB" id="A0A392MVM7"/>
<dbReference type="PANTHER" id="PTHR15503">
    <property type="entry name" value="LDOC1 RELATED"/>
    <property type="match status" value="1"/>
</dbReference>
<keyword evidence="4" id="KW-1185">Reference proteome</keyword>
<feature type="region of interest" description="Disordered" evidence="1">
    <location>
        <begin position="107"/>
        <end position="151"/>
    </location>
</feature>
<comment type="caution">
    <text evidence="3">The sequence shown here is derived from an EMBL/GenBank/DDBJ whole genome shotgun (WGS) entry which is preliminary data.</text>
</comment>
<dbReference type="Proteomes" id="UP000265520">
    <property type="component" value="Unassembled WGS sequence"/>
</dbReference>
<dbReference type="InterPro" id="IPR032567">
    <property type="entry name" value="RTL1-rel"/>
</dbReference>
<dbReference type="Pfam" id="PF03732">
    <property type="entry name" value="Retrotrans_gag"/>
    <property type="match status" value="1"/>
</dbReference>
<dbReference type="InterPro" id="IPR005162">
    <property type="entry name" value="Retrotrans_gag_dom"/>
</dbReference>
<dbReference type="InterPro" id="IPR021109">
    <property type="entry name" value="Peptidase_aspartic_dom_sf"/>
</dbReference>
<protein>
    <recommendedName>
        <fullName evidence="2">Retrotransposon gag domain-containing protein</fullName>
    </recommendedName>
</protein>
<feature type="domain" description="Retrotransposon gag" evidence="2">
    <location>
        <begin position="5"/>
        <end position="75"/>
    </location>
</feature>
<dbReference type="CDD" id="cd00303">
    <property type="entry name" value="retropepsin_like"/>
    <property type="match status" value="1"/>
</dbReference>
<dbReference type="EMBL" id="LXQA010020732">
    <property type="protein sequence ID" value="MCH91586.1"/>
    <property type="molecule type" value="Genomic_DNA"/>
</dbReference>
<sequence>MMQRTNPFQSWQLFARAIEVDFGPSCYECPRATLFKLTQKASVAEYYLEFTSLANRVYGVSPEALLDCFVSGLQPDLQREVIAQTPSSIQRAVALAKLFEEKCKPLTRNQPTYSNTKPNTISNPNPPNRTTIPPLLPTPNSKPSNTYQNNPTVKKISSAEMQVRREKGLCYTCDDKWSFSHKCPNRNIMLLQVEEYDNEHEEETENQEAKQLELHLSFNALKGATGVGTIKFTGYIGNMPIQILVDGGSSDNFLQPRIAHFLKMDIAPAPLFKVLVGNGNSLSPEGSIPELCVAVQQHNIKIPVYLLPIVGADLILGATWLATLGPHVADYKALSIKFYDQDKFVTLQGEKISSPQQAQLHHMRRLYQTDAIEAYFSIHRAEPINQQDYWLDLPLIWNQNWYYY</sequence>
<organism evidence="3 4">
    <name type="scientific">Trifolium medium</name>
    <dbReference type="NCBI Taxonomy" id="97028"/>
    <lineage>
        <taxon>Eukaryota</taxon>
        <taxon>Viridiplantae</taxon>
        <taxon>Streptophyta</taxon>
        <taxon>Embryophyta</taxon>
        <taxon>Tracheophyta</taxon>
        <taxon>Spermatophyta</taxon>
        <taxon>Magnoliopsida</taxon>
        <taxon>eudicotyledons</taxon>
        <taxon>Gunneridae</taxon>
        <taxon>Pentapetalae</taxon>
        <taxon>rosids</taxon>
        <taxon>fabids</taxon>
        <taxon>Fabales</taxon>
        <taxon>Fabaceae</taxon>
        <taxon>Papilionoideae</taxon>
        <taxon>50 kb inversion clade</taxon>
        <taxon>NPAAA clade</taxon>
        <taxon>Hologalegina</taxon>
        <taxon>IRL clade</taxon>
        <taxon>Trifolieae</taxon>
        <taxon>Trifolium</taxon>
    </lineage>
</organism>
<feature type="compositionally biased region" description="Low complexity" evidence="1">
    <location>
        <begin position="114"/>
        <end position="133"/>
    </location>
</feature>
<proteinExistence type="predicted"/>
<evidence type="ECO:0000313" key="4">
    <source>
        <dbReference type="Proteomes" id="UP000265520"/>
    </source>
</evidence>
<dbReference type="Gene3D" id="2.40.70.10">
    <property type="entry name" value="Acid Proteases"/>
    <property type="match status" value="1"/>
</dbReference>
<dbReference type="PANTHER" id="PTHR15503:SF22">
    <property type="entry name" value="TRANSPOSON TY3-I GAG POLYPROTEIN"/>
    <property type="match status" value="1"/>
</dbReference>
<name>A0A392MVM7_9FABA</name>
<evidence type="ECO:0000313" key="3">
    <source>
        <dbReference type="EMBL" id="MCH91586.1"/>
    </source>
</evidence>